<comment type="cofactor">
    <cofactor evidence="2 7 8">
        <name>pyridoxal 5'-phosphate</name>
        <dbReference type="ChEBI" id="CHEBI:597326"/>
    </cofactor>
</comment>
<evidence type="ECO:0000313" key="11">
    <source>
        <dbReference type="EMBL" id="ACG76475.1"/>
    </source>
</evidence>
<comment type="similarity">
    <text evidence="3 7">Belongs to the alanine racemase family.</text>
</comment>
<dbReference type="UniPathway" id="UPA00042">
    <property type="reaction ID" value="UER00497"/>
</dbReference>
<feature type="binding site" evidence="7 9">
    <location>
        <position position="141"/>
    </location>
    <ligand>
        <name>substrate</name>
    </ligand>
</feature>
<dbReference type="STRING" id="450851.PHZ_c0061"/>
<dbReference type="RefSeq" id="WP_012520623.1">
    <property type="nucleotide sequence ID" value="NC_011144.1"/>
</dbReference>
<dbReference type="HOGENOM" id="CLU_028393_1_1_5"/>
<evidence type="ECO:0000256" key="4">
    <source>
        <dbReference type="ARBA" id="ARBA00013089"/>
    </source>
</evidence>
<feature type="binding site" evidence="7 9">
    <location>
        <position position="309"/>
    </location>
    <ligand>
        <name>substrate</name>
    </ligand>
</feature>
<dbReference type="SMART" id="SM01005">
    <property type="entry name" value="Ala_racemase_C"/>
    <property type="match status" value="1"/>
</dbReference>
<dbReference type="AlphaFoldDB" id="B4RBL5"/>
<feature type="active site" description="Proton acceptor; specific for D-alanine" evidence="7">
    <location>
        <position position="42"/>
    </location>
</feature>
<reference evidence="11 12" key="1">
    <citation type="journal article" date="2008" name="BMC Genomics">
        <title>Complete genome of Phenylobacterium zucineum - a novel facultative intracellular bacterium isolated from human erythroleukemia cell line K562.</title>
        <authorList>
            <person name="Luo Y."/>
            <person name="Xu X."/>
            <person name="Ding Z."/>
            <person name="Liu Z."/>
            <person name="Zhang B."/>
            <person name="Yan Z."/>
            <person name="Sun J."/>
            <person name="Hu S."/>
            <person name="Hu X."/>
        </authorList>
    </citation>
    <scope>NUCLEOTIDE SEQUENCE [LARGE SCALE GENOMIC DNA]</scope>
    <source>
        <strain evidence="11 12">HLK1</strain>
    </source>
</reference>
<dbReference type="SUPFAM" id="SSF51419">
    <property type="entry name" value="PLP-binding barrel"/>
    <property type="match status" value="1"/>
</dbReference>
<dbReference type="InterPro" id="IPR029066">
    <property type="entry name" value="PLP-binding_barrel"/>
</dbReference>
<dbReference type="KEGG" id="pzu:PHZ_c0061"/>
<feature type="modified residue" description="N6-(pyridoxal phosphate)lysine" evidence="7 8">
    <location>
        <position position="42"/>
    </location>
</feature>
<comment type="catalytic activity">
    <reaction evidence="1 7">
        <text>L-alanine = D-alanine</text>
        <dbReference type="Rhea" id="RHEA:20249"/>
        <dbReference type="ChEBI" id="CHEBI:57416"/>
        <dbReference type="ChEBI" id="CHEBI:57972"/>
        <dbReference type="EC" id="5.1.1.1"/>
    </reaction>
</comment>
<name>B4RBL5_PHEZH</name>
<dbReference type="Pfam" id="PF01168">
    <property type="entry name" value="Ala_racemase_N"/>
    <property type="match status" value="1"/>
</dbReference>
<keyword evidence="6 7" id="KW-0413">Isomerase</keyword>
<dbReference type="PANTHER" id="PTHR30511:SF0">
    <property type="entry name" value="ALANINE RACEMASE, CATABOLIC-RELATED"/>
    <property type="match status" value="1"/>
</dbReference>
<evidence type="ECO:0000256" key="9">
    <source>
        <dbReference type="PIRSR" id="PIRSR600821-52"/>
    </source>
</evidence>
<dbReference type="GO" id="GO:0008784">
    <property type="term" value="F:alanine racemase activity"/>
    <property type="evidence" value="ECO:0007669"/>
    <property type="project" value="UniProtKB-UniRule"/>
</dbReference>
<dbReference type="InterPro" id="IPR001608">
    <property type="entry name" value="Ala_racemase_N"/>
</dbReference>
<dbReference type="OrthoDB" id="9813814at2"/>
<dbReference type="Proteomes" id="UP000001868">
    <property type="component" value="Chromosome"/>
</dbReference>
<dbReference type="InterPro" id="IPR011079">
    <property type="entry name" value="Ala_racemase_C"/>
</dbReference>
<dbReference type="HAMAP" id="MF_01201">
    <property type="entry name" value="Ala_racemase"/>
    <property type="match status" value="1"/>
</dbReference>
<dbReference type="GO" id="GO:0030170">
    <property type="term" value="F:pyridoxal phosphate binding"/>
    <property type="evidence" value="ECO:0007669"/>
    <property type="project" value="UniProtKB-UniRule"/>
</dbReference>
<dbReference type="NCBIfam" id="TIGR00492">
    <property type="entry name" value="alr"/>
    <property type="match status" value="1"/>
</dbReference>
<protein>
    <recommendedName>
        <fullName evidence="4 7">Alanine racemase</fullName>
        <ecNumber evidence="4 7">5.1.1.1</ecNumber>
    </recommendedName>
</protein>
<dbReference type="Gene3D" id="2.40.37.10">
    <property type="entry name" value="Lyase, Ornithine Decarboxylase, Chain A, domain 1"/>
    <property type="match status" value="1"/>
</dbReference>
<evidence type="ECO:0000256" key="5">
    <source>
        <dbReference type="ARBA" id="ARBA00022898"/>
    </source>
</evidence>
<gene>
    <name evidence="11" type="primary">alr</name>
    <name evidence="11" type="ordered locus">PHZ_c0061</name>
</gene>
<dbReference type="InterPro" id="IPR000821">
    <property type="entry name" value="Ala_racemase"/>
</dbReference>
<evidence type="ECO:0000313" key="12">
    <source>
        <dbReference type="Proteomes" id="UP000001868"/>
    </source>
</evidence>
<dbReference type="InterPro" id="IPR020622">
    <property type="entry name" value="Ala_racemase_pyridoxalP-BS"/>
</dbReference>
<keyword evidence="5 7" id="KW-0663">Pyridoxal phosphate</keyword>
<dbReference type="Gene3D" id="3.20.20.10">
    <property type="entry name" value="Alanine racemase"/>
    <property type="match status" value="1"/>
</dbReference>
<sequence length="382" mass="40074">MTATPATPADGATLWIDLSAVRENFRALARHAAPARLAAVVKADAYGLGAGPVSEALAAEGCRDFFVAHLSEALELKPVLPEDARLYVLNGLAAGREPACAAAGVLPVLNSLDQAERWSRLAPDGGAAPPAVLQIDSGMSRLGLPEAEVRRLAGDADLLGRLRIDLLMSHLACADEPDHPANAAQAEAFDRLAAALPDWPRSLANSHGALLGPRFRHQLVRSGVFLFGGVRSQVLSPRPVVRLTAPVVQVRDVPAGAGVGYGFAHVTRAPARIATVALGYADGWSWNLAEGWPALFDGQTLPVAGRVSMDSITLDVTAFEAAGGRLQPGDEVEFLGAGRDIVDAAEAAGTIPYEILTRMGRRLQRRYVGGPGPLRQQGAASR</sequence>
<dbReference type="GO" id="GO:0030632">
    <property type="term" value="P:D-alanine biosynthetic process"/>
    <property type="evidence" value="ECO:0007669"/>
    <property type="project" value="UniProtKB-UniRule"/>
</dbReference>
<evidence type="ECO:0000256" key="2">
    <source>
        <dbReference type="ARBA" id="ARBA00001933"/>
    </source>
</evidence>
<dbReference type="PROSITE" id="PS00395">
    <property type="entry name" value="ALANINE_RACEMASE"/>
    <property type="match status" value="1"/>
</dbReference>
<dbReference type="GO" id="GO:0005829">
    <property type="term" value="C:cytosol"/>
    <property type="evidence" value="ECO:0007669"/>
    <property type="project" value="TreeGrafter"/>
</dbReference>
<evidence type="ECO:0000256" key="8">
    <source>
        <dbReference type="PIRSR" id="PIRSR600821-50"/>
    </source>
</evidence>
<dbReference type="eggNOG" id="COG0787">
    <property type="taxonomic scope" value="Bacteria"/>
</dbReference>
<feature type="active site" description="Proton acceptor; specific for L-alanine" evidence="7">
    <location>
        <position position="261"/>
    </location>
</feature>
<dbReference type="PANTHER" id="PTHR30511">
    <property type="entry name" value="ALANINE RACEMASE"/>
    <property type="match status" value="1"/>
</dbReference>
<keyword evidence="12" id="KW-1185">Reference proteome</keyword>
<dbReference type="InterPro" id="IPR009006">
    <property type="entry name" value="Ala_racemase/Decarboxylase_C"/>
</dbReference>
<evidence type="ECO:0000256" key="7">
    <source>
        <dbReference type="HAMAP-Rule" id="MF_01201"/>
    </source>
</evidence>
<evidence type="ECO:0000259" key="10">
    <source>
        <dbReference type="SMART" id="SM01005"/>
    </source>
</evidence>
<dbReference type="CDD" id="cd00430">
    <property type="entry name" value="PLPDE_III_AR"/>
    <property type="match status" value="1"/>
</dbReference>
<proteinExistence type="inferred from homology"/>
<comment type="pathway">
    <text evidence="7">Amino-acid biosynthesis; D-alanine biosynthesis; D-alanine from L-alanine: step 1/1.</text>
</comment>
<dbReference type="Pfam" id="PF00842">
    <property type="entry name" value="Ala_racemase_C"/>
    <property type="match status" value="1"/>
</dbReference>
<dbReference type="SUPFAM" id="SSF50621">
    <property type="entry name" value="Alanine racemase C-terminal domain-like"/>
    <property type="match status" value="1"/>
</dbReference>
<dbReference type="EC" id="5.1.1.1" evidence="4 7"/>
<dbReference type="PRINTS" id="PR00992">
    <property type="entry name" value="ALARACEMASE"/>
</dbReference>
<feature type="domain" description="Alanine racemase C-terminal" evidence="10">
    <location>
        <begin position="240"/>
        <end position="368"/>
    </location>
</feature>
<comment type="function">
    <text evidence="7">Catalyzes the interconversion of L-alanine and D-alanine. May also act on other amino acids.</text>
</comment>
<dbReference type="EMBL" id="CP000747">
    <property type="protein sequence ID" value="ACG76475.1"/>
    <property type="molecule type" value="Genomic_DNA"/>
</dbReference>
<organism evidence="11 12">
    <name type="scientific">Phenylobacterium zucineum (strain HLK1)</name>
    <dbReference type="NCBI Taxonomy" id="450851"/>
    <lineage>
        <taxon>Bacteria</taxon>
        <taxon>Pseudomonadati</taxon>
        <taxon>Pseudomonadota</taxon>
        <taxon>Alphaproteobacteria</taxon>
        <taxon>Caulobacterales</taxon>
        <taxon>Caulobacteraceae</taxon>
        <taxon>Phenylobacterium</taxon>
    </lineage>
</organism>
<evidence type="ECO:0000256" key="3">
    <source>
        <dbReference type="ARBA" id="ARBA00007880"/>
    </source>
</evidence>
<evidence type="ECO:0000256" key="1">
    <source>
        <dbReference type="ARBA" id="ARBA00000316"/>
    </source>
</evidence>
<accession>B4RBL5</accession>
<evidence type="ECO:0000256" key="6">
    <source>
        <dbReference type="ARBA" id="ARBA00023235"/>
    </source>
</evidence>